<evidence type="ECO:0000313" key="2">
    <source>
        <dbReference type="Proteomes" id="UP000289952"/>
    </source>
</evidence>
<organism evidence="1 2">
    <name type="scientific">Mycoplasmopsis bovirhinis</name>
    <dbReference type="NCBI Taxonomy" id="29553"/>
    <lineage>
        <taxon>Bacteria</taxon>
        <taxon>Bacillati</taxon>
        <taxon>Mycoplasmatota</taxon>
        <taxon>Mycoplasmoidales</taxon>
        <taxon>Metamycoplasmataceae</taxon>
        <taxon>Mycoplasmopsis</taxon>
    </lineage>
</organism>
<gene>
    <name evidence="1" type="ORF">NCTC10118_00212</name>
</gene>
<dbReference type="Proteomes" id="UP000289952">
    <property type="component" value="Chromosome"/>
</dbReference>
<protein>
    <submittedName>
        <fullName evidence="1">Uncharacterized protein</fullName>
    </submittedName>
</protein>
<keyword evidence="2" id="KW-1185">Reference proteome</keyword>
<dbReference type="EMBL" id="LR214972">
    <property type="protein sequence ID" value="VEU62939.1"/>
    <property type="molecule type" value="Genomic_DNA"/>
</dbReference>
<dbReference type="AlphaFoldDB" id="A0A449AD49"/>
<evidence type="ECO:0000313" key="1">
    <source>
        <dbReference type="EMBL" id="VEU62939.1"/>
    </source>
</evidence>
<accession>A0A449AD49</accession>
<sequence length="58" mass="7156">MLIKNVNKNKNIHQVYFNQEDKKRSWLAFLYSLLGDTNDIDFNVKTKTIYRIRVFKFW</sequence>
<proteinExistence type="predicted"/>
<reference evidence="1 2" key="1">
    <citation type="submission" date="2019-01" db="EMBL/GenBank/DDBJ databases">
        <authorList>
            <consortium name="Pathogen Informatics"/>
        </authorList>
    </citation>
    <scope>NUCLEOTIDE SEQUENCE [LARGE SCALE GENOMIC DNA]</scope>
    <source>
        <strain evidence="1 2">NCTC10118</strain>
    </source>
</reference>
<name>A0A449AD49_9BACT</name>